<feature type="non-terminal residue" evidence="2">
    <location>
        <position position="1"/>
    </location>
</feature>
<accession>A0A382UHU2</accession>
<proteinExistence type="predicted"/>
<sequence length="199" mass="22798">SGFFKSTVSGVITDQKIEKDELNDLGSDKGYELQLTCRFYVVPVQGDRDPGFILDARLDKNMLNDGDELVINVKPSKDCHIYMFNLMADNNALLMYPNDHMKNNYVEKGNSITVPDPDIRKYVRFRVGTMPGEEITSESIYVVCTKQPIPMIEDLPKVGRSLETFRGDSESFVKLQRWLTKIPLDQRIEKALIYHVSKK</sequence>
<protein>
    <recommendedName>
        <fullName evidence="1">DUF4384 domain-containing protein</fullName>
    </recommendedName>
</protein>
<dbReference type="EMBL" id="UINC01144014">
    <property type="protein sequence ID" value="SVD33268.1"/>
    <property type="molecule type" value="Genomic_DNA"/>
</dbReference>
<name>A0A382UHU2_9ZZZZ</name>
<dbReference type="InterPro" id="IPR025493">
    <property type="entry name" value="DUF4384"/>
</dbReference>
<evidence type="ECO:0000259" key="1">
    <source>
        <dbReference type="Pfam" id="PF14326"/>
    </source>
</evidence>
<feature type="domain" description="DUF4384" evidence="1">
    <location>
        <begin position="64"/>
        <end position="147"/>
    </location>
</feature>
<dbReference type="AlphaFoldDB" id="A0A382UHU2"/>
<dbReference type="Pfam" id="PF14326">
    <property type="entry name" value="DUF4384"/>
    <property type="match status" value="1"/>
</dbReference>
<evidence type="ECO:0000313" key="2">
    <source>
        <dbReference type="EMBL" id="SVD33268.1"/>
    </source>
</evidence>
<organism evidence="2">
    <name type="scientific">marine metagenome</name>
    <dbReference type="NCBI Taxonomy" id="408172"/>
    <lineage>
        <taxon>unclassified sequences</taxon>
        <taxon>metagenomes</taxon>
        <taxon>ecological metagenomes</taxon>
    </lineage>
</organism>
<reference evidence="2" key="1">
    <citation type="submission" date="2018-05" db="EMBL/GenBank/DDBJ databases">
        <authorList>
            <person name="Lanie J.A."/>
            <person name="Ng W.-L."/>
            <person name="Kazmierczak K.M."/>
            <person name="Andrzejewski T.M."/>
            <person name="Davidsen T.M."/>
            <person name="Wayne K.J."/>
            <person name="Tettelin H."/>
            <person name="Glass J.I."/>
            <person name="Rusch D."/>
            <person name="Podicherti R."/>
            <person name="Tsui H.-C.T."/>
            <person name="Winkler M.E."/>
        </authorList>
    </citation>
    <scope>NUCLEOTIDE SEQUENCE</scope>
</reference>
<gene>
    <name evidence="2" type="ORF">METZ01_LOCUS386122</name>
</gene>